<dbReference type="InterPro" id="IPR036526">
    <property type="entry name" value="C-N_Hydrolase_sf"/>
</dbReference>
<dbReference type="CDD" id="cd07564">
    <property type="entry name" value="nitrilases_CHs"/>
    <property type="match status" value="1"/>
</dbReference>
<dbReference type="GO" id="GO:0018762">
    <property type="term" value="F:aliphatic nitrilase activity"/>
    <property type="evidence" value="ECO:0007669"/>
    <property type="project" value="UniProtKB-EC"/>
</dbReference>
<dbReference type="InterPro" id="IPR000132">
    <property type="entry name" value="Nitrilase/CN_hydratase_CS"/>
</dbReference>
<feature type="domain" description="CN hydrolase" evidence="2">
    <location>
        <begin position="19"/>
        <end position="287"/>
    </location>
</feature>
<dbReference type="GO" id="GO:0051410">
    <property type="term" value="P:detoxification of nitrogen compound"/>
    <property type="evidence" value="ECO:0007669"/>
    <property type="project" value="TreeGrafter"/>
</dbReference>
<evidence type="ECO:0000256" key="1">
    <source>
        <dbReference type="ARBA" id="ARBA00008129"/>
    </source>
</evidence>
<proteinExistence type="inferred from homology"/>
<gene>
    <name evidence="3" type="ORF">PVE_R1G3493</name>
</gene>
<organism evidence="3 4">
    <name type="scientific">Pseudomonas veronii 1YdBTEX2</name>
    <dbReference type="NCBI Taxonomy" id="1295141"/>
    <lineage>
        <taxon>Bacteria</taxon>
        <taxon>Pseudomonadati</taxon>
        <taxon>Pseudomonadota</taxon>
        <taxon>Gammaproteobacteria</taxon>
        <taxon>Pseudomonadales</taxon>
        <taxon>Pseudomonadaceae</taxon>
        <taxon>Pseudomonas</taxon>
    </lineage>
</organism>
<protein>
    <submittedName>
        <fullName evidence="3">Nitrilase blr3397</fullName>
        <ecNumber evidence="3">3.5.5.7</ecNumber>
    </submittedName>
</protein>
<dbReference type="InterPro" id="IPR044149">
    <property type="entry name" value="Nitrilases_CHs"/>
</dbReference>
<evidence type="ECO:0000313" key="3">
    <source>
        <dbReference type="EMBL" id="SBW81375.1"/>
    </source>
</evidence>
<name>A0A1D3JZC0_PSEVE</name>
<dbReference type="PANTHER" id="PTHR46044">
    <property type="entry name" value="NITRILASE"/>
    <property type="match status" value="1"/>
</dbReference>
<dbReference type="EMBL" id="LT599583">
    <property type="protein sequence ID" value="SBW81375.1"/>
    <property type="molecule type" value="Genomic_DNA"/>
</dbReference>
<evidence type="ECO:0000313" key="4">
    <source>
        <dbReference type="Proteomes" id="UP000245431"/>
    </source>
</evidence>
<evidence type="ECO:0000259" key="2">
    <source>
        <dbReference type="PROSITE" id="PS50263"/>
    </source>
</evidence>
<comment type="similarity">
    <text evidence="1">Belongs to the carbon-nitrogen hydrolase superfamily. Nitrilase family.</text>
</comment>
<dbReference type="PANTHER" id="PTHR46044:SF1">
    <property type="entry name" value="CN HYDROLASE DOMAIN-CONTAINING PROTEIN"/>
    <property type="match status" value="1"/>
</dbReference>
<accession>A0A1D3JZC0</accession>
<keyword evidence="3" id="KW-0378">Hydrolase</keyword>
<sequence length="326" mass="34866">MIRAGWRMGNPSLFGVILMPVSIVAALQIGSLPGGKADTLAQILAYEEPILRSGAQLVVMPEALLGGYPKGEGFGTQLGYRLPEGREAFARYFANAIDVPGAETEALAGLSARTGASLVLGVIERSASTLYCTMLYFEPAHGLVAKHRKLMPTGTERLIWGKGDGSTLPVIDAAVGRIGGAVCWENMMPLLRTAMYAKGVQVWCAPTVDEREMWQVSMRHIAHESRCFVVSACQVQASPAALGVEVANWPSDRPLIAGGSVIVGPMGDILAGPLLGEAGLLSAQINTDDLVRARYDYDVVGHYARPDVFELVVDERAKPGVRYITD</sequence>
<dbReference type="PROSITE" id="PS00921">
    <property type="entry name" value="NITRIL_CHT_2"/>
    <property type="match status" value="1"/>
</dbReference>
<dbReference type="GO" id="GO:0018822">
    <property type="term" value="F:nitrile hydratase activity"/>
    <property type="evidence" value="ECO:0007669"/>
    <property type="project" value="TreeGrafter"/>
</dbReference>
<dbReference type="Pfam" id="PF00795">
    <property type="entry name" value="CN_hydrolase"/>
    <property type="match status" value="1"/>
</dbReference>
<dbReference type="PROSITE" id="PS50263">
    <property type="entry name" value="CN_HYDROLASE"/>
    <property type="match status" value="1"/>
</dbReference>
<dbReference type="AlphaFoldDB" id="A0A1D3JZC0"/>
<dbReference type="Proteomes" id="UP000245431">
    <property type="component" value="Chromosome PVE_r1"/>
</dbReference>
<dbReference type="InterPro" id="IPR003010">
    <property type="entry name" value="C-N_Hydrolase"/>
</dbReference>
<dbReference type="Gene3D" id="3.60.110.10">
    <property type="entry name" value="Carbon-nitrogen hydrolase"/>
    <property type="match status" value="1"/>
</dbReference>
<reference evidence="4" key="1">
    <citation type="submission" date="2016-07" db="EMBL/GenBank/DDBJ databases">
        <authorList>
            <person name="Florea S."/>
            <person name="Webb J.S."/>
            <person name="Jaromczyk J."/>
            <person name="Schardl C.L."/>
        </authorList>
    </citation>
    <scope>NUCLEOTIDE SEQUENCE [LARGE SCALE GENOMIC DNA]</scope>
    <source>
        <strain evidence="4">1YdBTEX2</strain>
    </source>
</reference>
<dbReference type="EC" id="3.5.5.7" evidence="3"/>
<dbReference type="SUPFAM" id="SSF56317">
    <property type="entry name" value="Carbon-nitrogen hydrolase"/>
    <property type="match status" value="1"/>
</dbReference>